<keyword evidence="2" id="KW-0812">Transmembrane</keyword>
<feature type="region of interest" description="Disordered" evidence="1">
    <location>
        <begin position="574"/>
        <end position="615"/>
    </location>
</feature>
<keyword evidence="4" id="KW-1185">Reference proteome</keyword>
<sequence>MLEMGSSRTANALVWHCSKRSNTLNQLLHFRLDLLKQCSKDPYLAAQSKPFKGKVVRICFVLNPRSARHGRFCLAETLPTTAFLIVIASNSARQSSAPASNLAGQSSAPTSDSQQQQSSTNPSLPTSPAPTPPPASNTQQPSAPSRTSNSAAATAVVVIGGGSSTLGTGGIVGLAVAGGTALICLIGFVVWKLALADGENIKWPELNAHSDSGAGEDHALPVTQVKLFEAKFCFSTPKSAEILSFLRPNFGNFPNHPLVQLHGASQGARARLRQRRRRALHLPAQHGGIPRRRGRPVRGAAPPAQESGARGAVPRRPQRAAGRDPYRGPVPQTFNEGVHGAPPTDWDGEAITMIQMGRADPSPGPGVMYTGDGRTGSPAPGMYTDARTTSPGATGGIWWDVVLYAFLLATPSIYPPINSVLLSLQVCPTRTKKPRMFGTQADTATTHLRCEECVLGEYRHAHAAFDHSSCAELAGRNGWRENVALRCYTVAWNARPHSERDTAADEKREGGRRRRCTYAVAFAVVVSSMPNPGVSSYAYKSRLCILYSASCLNIIDIDAPALRLRFRSRRRSEMRWKGREGMKRGAPARLQPSPTARARRPHRPQSPRQPRAKRVHLASGLDRVAVAIPPRAAFRLPLENKSQSCVASHPQRRAPPLHARRNQNTYANRGYIALISIPPSIPAPYPSPNTSTFPPISLPPPILSPSTGAPSLIPSHHPTPLHPQRGRVGALLPCSPALASDSGARREIGVDWEGRALQEDGDWEGIGRTSWWVREVGIVGEVEKGDEREGREAEQTVGRFERVLALQRRRRVESSRGVVCSSRAGACLLGFGSEGMGTRIKWDGAEIASFVTARLLLDYLLCVASAFSFARPASRF</sequence>
<reference evidence="3" key="1">
    <citation type="submission" date="2023-03" db="EMBL/GenBank/DDBJ databases">
        <title>Massive genome expansion in bonnet fungi (Mycena s.s.) driven by repeated elements and novel gene families across ecological guilds.</title>
        <authorList>
            <consortium name="Lawrence Berkeley National Laboratory"/>
            <person name="Harder C.B."/>
            <person name="Miyauchi S."/>
            <person name="Viragh M."/>
            <person name="Kuo A."/>
            <person name="Thoen E."/>
            <person name="Andreopoulos B."/>
            <person name="Lu D."/>
            <person name="Skrede I."/>
            <person name="Drula E."/>
            <person name="Henrissat B."/>
            <person name="Morin E."/>
            <person name="Kohler A."/>
            <person name="Barry K."/>
            <person name="LaButti K."/>
            <person name="Morin E."/>
            <person name="Salamov A."/>
            <person name="Lipzen A."/>
            <person name="Mereny Z."/>
            <person name="Hegedus B."/>
            <person name="Baldrian P."/>
            <person name="Stursova M."/>
            <person name="Weitz H."/>
            <person name="Taylor A."/>
            <person name="Grigoriev I.V."/>
            <person name="Nagy L.G."/>
            <person name="Martin F."/>
            <person name="Kauserud H."/>
        </authorList>
    </citation>
    <scope>NUCLEOTIDE SEQUENCE</scope>
    <source>
        <strain evidence="3">CBHHK002</strain>
    </source>
</reference>
<dbReference type="Proteomes" id="UP001218218">
    <property type="component" value="Unassembled WGS sequence"/>
</dbReference>
<evidence type="ECO:0000313" key="4">
    <source>
        <dbReference type="Proteomes" id="UP001218218"/>
    </source>
</evidence>
<dbReference type="EMBL" id="JARIHO010000007">
    <property type="protein sequence ID" value="KAJ7357873.1"/>
    <property type="molecule type" value="Genomic_DNA"/>
</dbReference>
<keyword evidence="2" id="KW-1133">Transmembrane helix</keyword>
<gene>
    <name evidence="3" type="ORF">DFH08DRAFT_932279</name>
</gene>
<feature type="compositionally biased region" description="Basic and acidic residues" evidence="1">
    <location>
        <begin position="574"/>
        <end position="583"/>
    </location>
</feature>
<dbReference type="PANTHER" id="PTHR36721">
    <property type="entry name" value="PROLINE-RICH FAMILY PROTEIN"/>
    <property type="match status" value="1"/>
</dbReference>
<dbReference type="PANTHER" id="PTHR36721:SF1">
    <property type="entry name" value="OS04G0446401 PROTEIN"/>
    <property type="match status" value="1"/>
</dbReference>
<feature type="compositionally biased region" description="Pro residues" evidence="1">
    <location>
        <begin position="125"/>
        <end position="135"/>
    </location>
</feature>
<proteinExistence type="predicted"/>
<feature type="region of interest" description="Disordered" evidence="1">
    <location>
        <begin position="286"/>
        <end position="342"/>
    </location>
</feature>
<evidence type="ECO:0000256" key="2">
    <source>
        <dbReference type="SAM" id="Phobius"/>
    </source>
</evidence>
<feature type="compositionally biased region" description="Low complexity" evidence="1">
    <location>
        <begin position="136"/>
        <end position="147"/>
    </location>
</feature>
<name>A0AAD7AFX5_9AGAR</name>
<organism evidence="3 4">
    <name type="scientific">Mycena albidolilacea</name>
    <dbReference type="NCBI Taxonomy" id="1033008"/>
    <lineage>
        <taxon>Eukaryota</taxon>
        <taxon>Fungi</taxon>
        <taxon>Dikarya</taxon>
        <taxon>Basidiomycota</taxon>
        <taxon>Agaricomycotina</taxon>
        <taxon>Agaricomycetes</taxon>
        <taxon>Agaricomycetidae</taxon>
        <taxon>Agaricales</taxon>
        <taxon>Marasmiineae</taxon>
        <taxon>Mycenaceae</taxon>
        <taxon>Mycena</taxon>
    </lineage>
</organism>
<accession>A0AAD7AFX5</accession>
<feature type="compositionally biased region" description="Low complexity" evidence="1">
    <location>
        <begin position="105"/>
        <end position="124"/>
    </location>
</feature>
<feature type="compositionally biased region" description="Basic residues" evidence="1">
    <location>
        <begin position="597"/>
        <end position="615"/>
    </location>
</feature>
<evidence type="ECO:0000313" key="3">
    <source>
        <dbReference type="EMBL" id="KAJ7357873.1"/>
    </source>
</evidence>
<evidence type="ECO:0000256" key="1">
    <source>
        <dbReference type="SAM" id="MobiDB-lite"/>
    </source>
</evidence>
<protein>
    <submittedName>
        <fullName evidence="3">Uncharacterized protein</fullName>
    </submittedName>
</protein>
<comment type="caution">
    <text evidence="3">The sequence shown here is derived from an EMBL/GenBank/DDBJ whole genome shotgun (WGS) entry which is preliminary data.</text>
</comment>
<keyword evidence="2" id="KW-0472">Membrane</keyword>
<feature type="transmembrane region" description="Helical" evidence="2">
    <location>
        <begin position="171"/>
        <end position="194"/>
    </location>
</feature>
<dbReference type="AlphaFoldDB" id="A0AAD7AFX5"/>
<feature type="region of interest" description="Disordered" evidence="1">
    <location>
        <begin position="97"/>
        <end position="147"/>
    </location>
</feature>